<dbReference type="Pfam" id="PF02569">
    <property type="entry name" value="Pantoate_ligase"/>
    <property type="match status" value="1"/>
</dbReference>
<accession>A0A163R5I2</accession>
<keyword evidence="10" id="KW-1185">Reference proteome</keyword>
<feature type="binding site" evidence="8">
    <location>
        <position position="153"/>
    </location>
    <ligand>
        <name>(R)-pantoate</name>
        <dbReference type="ChEBI" id="CHEBI:15980"/>
    </ligand>
</feature>
<dbReference type="FunFam" id="3.40.50.620:FF:000013">
    <property type="entry name" value="Pantothenate synthetase"/>
    <property type="match status" value="1"/>
</dbReference>
<dbReference type="EC" id="6.3.2.1" evidence="8"/>
<organism evidence="9 10">
    <name type="scientific">Fictibacillus phosphorivorans</name>
    <dbReference type="NCBI Taxonomy" id="1221500"/>
    <lineage>
        <taxon>Bacteria</taxon>
        <taxon>Bacillati</taxon>
        <taxon>Bacillota</taxon>
        <taxon>Bacilli</taxon>
        <taxon>Bacillales</taxon>
        <taxon>Fictibacillaceae</taxon>
        <taxon>Fictibacillus</taxon>
    </lineage>
</organism>
<evidence type="ECO:0000256" key="3">
    <source>
        <dbReference type="ARBA" id="ARBA00022598"/>
    </source>
</evidence>
<dbReference type="HAMAP" id="MF_00158">
    <property type="entry name" value="PanC"/>
    <property type="match status" value="1"/>
</dbReference>
<comment type="similarity">
    <text evidence="2 8">Belongs to the pantothenate synthetase family.</text>
</comment>
<dbReference type="Gene3D" id="3.40.50.620">
    <property type="entry name" value="HUPs"/>
    <property type="match status" value="1"/>
</dbReference>
<dbReference type="CDD" id="cd00560">
    <property type="entry name" value="PanC"/>
    <property type="match status" value="1"/>
</dbReference>
<dbReference type="AlphaFoldDB" id="A0A163R5I2"/>
<comment type="caution">
    <text evidence="9">The sequence shown here is derived from an EMBL/GenBank/DDBJ whole genome shotgun (WGS) entry which is preliminary data.</text>
</comment>
<feature type="binding site" evidence="8">
    <location>
        <begin position="147"/>
        <end position="150"/>
    </location>
    <ligand>
        <name>ATP</name>
        <dbReference type="ChEBI" id="CHEBI:30616"/>
    </ligand>
</feature>
<comment type="function">
    <text evidence="8">Catalyzes the condensation of pantoate with beta-alanine in an ATP-dependent reaction via a pantoyl-adenylate intermediate.</text>
</comment>
<dbReference type="InterPro" id="IPR003721">
    <property type="entry name" value="Pantoate_ligase"/>
</dbReference>
<dbReference type="SUPFAM" id="SSF52374">
    <property type="entry name" value="Nucleotidylyl transferase"/>
    <property type="match status" value="1"/>
</dbReference>
<evidence type="ECO:0000256" key="4">
    <source>
        <dbReference type="ARBA" id="ARBA00022655"/>
    </source>
</evidence>
<protein>
    <recommendedName>
        <fullName evidence="8">Pantothenate synthetase</fullName>
        <shortName evidence="8">PS</shortName>
        <ecNumber evidence="8">6.3.2.1</ecNumber>
    </recommendedName>
    <alternativeName>
        <fullName evidence="8">Pantoate--beta-alanine ligase</fullName>
    </alternativeName>
    <alternativeName>
        <fullName evidence="8">Pantoate-activating enzyme</fullName>
    </alternativeName>
</protein>
<evidence type="ECO:0000256" key="5">
    <source>
        <dbReference type="ARBA" id="ARBA00022741"/>
    </source>
</evidence>
<evidence type="ECO:0000256" key="8">
    <source>
        <dbReference type="HAMAP-Rule" id="MF_00158"/>
    </source>
</evidence>
<comment type="pathway">
    <text evidence="1 8">Cofactor biosynthesis; (R)-pantothenate biosynthesis; (R)-pantothenate from (R)-pantoate and beta-alanine: step 1/1.</text>
</comment>
<comment type="subcellular location">
    <subcellularLocation>
        <location evidence="8">Cytoplasm</location>
    </subcellularLocation>
</comment>
<evidence type="ECO:0000256" key="6">
    <source>
        <dbReference type="ARBA" id="ARBA00022840"/>
    </source>
</evidence>
<comment type="caution">
    <text evidence="8">Lacks conserved residue(s) required for the propagation of feature annotation.</text>
</comment>
<keyword evidence="6 8" id="KW-0067">ATP-binding</keyword>
<name>A0A163R5I2_9BACL</name>
<dbReference type="PANTHER" id="PTHR21299:SF1">
    <property type="entry name" value="PANTOATE--BETA-ALANINE LIGASE"/>
    <property type="match status" value="1"/>
</dbReference>
<dbReference type="EMBL" id="LRFC01000023">
    <property type="protein sequence ID" value="KZE66219.1"/>
    <property type="molecule type" value="Genomic_DNA"/>
</dbReference>
<gene>
    <name evidence="8" type="primary">panC</name>
    <name evidence="9" type="ORF">AWM68_07565</name>
</gene>
<dbReference type="OrthoDB" id="9773087at2"/>
<evidence type="ECO:0000313" key="9">
    <source>
        <dbReference type="EMBL" id="KZE66219.1"/>
    </source>
</evidence>
<dbReference type="InterPro" id="IPR042176">
    <property type="entry name" value="Pantoate_ligase_C"/>
</dbReference>
<evidence type="ECO:0000256" key="7">
    <source>
        <dbReference type="ARBA" id="ARBA00048258"/>
    </source>
</evidence>
<dbReference type="Gene3D" id="3.30.1300.10">
    <property type="entry name" value="Pantoate-beta-alanine ligase, C-terminal domain"/>
    <property type="match status" value="1"/>
</dbReference>
<dbReference type="PANTHER" id="PTHR21299">
    <property type="entry name" value="CYTIDYLATE KINASE/PANTOATE-BETA-ALANINE LIGASE"/>
    <property type="match status" value="1"/>
</dbReference>
<feature type="binding site" evidence="8">
    <location>
        <position position="61"/>
    </location>
    <ligand>
        <name>(R)-pantoate</name>
        <dbReference type="ChEBI" id="CHEBI:15980"/>
    </ligand>
</feature>
<keyword evidence="3 8" id="KW-0436">Ligase</keyword>
<comment type="subunit">
    <text evidence="8">Homodimer.</text>
</comment>
<keyword evidence="8" id="KW-0963">Cytoplasm</keyword>
<dbReference type="GO" id="GO:0015940">
    <property type="term" value="P:pantothenate biosynthetic process"/>
    <property type="evidence" value="ECO:0007669"/>
    <property type="project" value="UniProtKB-UniRule"/>
</dbReference>
<dbReference type="GO" id="GO:0005829">
    <property type="term" value="C:cytosol"/>
    <property type="evidence" value="ECO:0007669"/>
    <property type="project" value="TreeGrafter"/>
</dbReference>
<proteinExistence type="inferred from homology"/>
<dbReference type="RefSeq" id="WP_066241779.1">
    <property type="nucleotide sequence ID" value="NZ_LRFC01000023.1"/>
</dbReference>
<comment type="catalytic activity">
    <reaction evidence="7 8">
        <text>(R)-pantoate + beta-alanine + ATP = (R)-pantothenate + AMP + diphosphate + H(+)</text>
        <dbReference type="Rhea" id="RHEA:10912"/>
        <dbReference type="ChEBI" id="CHEBI:15378"/>
        <dbReference type="ChEBI" id="CHEBI:15980"/>
        <dbReference type="ChEBI" id="CHEBI:29032"/>
        <dbReference type="ChEBI" id="CHEBI:30616"/>
        <dbReference type="ChEBI" id="CHEBI:33019"/>
        <dbReference type="ChEBI" id="CHEBI:57966"/>
        <dbReference type="ChEBI" id="CHEBI:456215"/>
        <dbReference type="EC" id="6.3.2.1"/>
    </reaction>
</comment>
<dbReference type="NCBIfam" id="TIGR00125">
    <property type="entry name" value="cyt_tran_rel"/>
    <property type="match status" value="1"/>
</dbReference>
<reference evidence="10" key="1">
    <citation type="submission" date="2016-01" db="EMBL/GenBank/DDBJ databases">
        <title>Draft genome of Chromobacterium sp. F49.</title>
        <authorList>
            <person name="Hong K.W."/>
        </authorList>
    </citation>
    <scope>NUCLEOTIDE SEQUENCE [LARGE SCALE GENOMIC DNA]</scope>
    <source>
        <strain evidence="10">P7IIIA</strain>
    </source>
</reference>
<comment type="miscellaneous">
    <text evidence="8">The reaction proceeds by a bi uni uni bi ping pong mechanism.</text>
</comment>
<dbReference type="Proteomes" id="UP000076567">
    <property type="component" value="Unassembled WGS sequence"/>
</dbReference>
<keyword evidence="4 8" id="KW-0566">Pantothenate biosynthesis</keyword>
<dbReference type="GO" id="GO:0004592">
    <property type="term" value="F:pantoate-beta-alanine ligase activity"/>
    <property type="evidence" value="ECO:0007669"/>
    <property type="project" value="UniProtKB-UniRule"/>
</dbReference>
<dbReference type="UniPathway" id="UPA00028">
    <property type="reaction ID" value="UER00005"/>
</dbReference>
<sequence>MKLITRIKEMQHFISEEKRSGKKVGFVPTMGYLHEGHLSLMKRAKKESDVIVVSIFVNPLQFGPNEDFDRYPRDLERDKQLALEAGADVLFFPDTKEMYPDEPVVTVSVNKRVDALCGESRVGHFDGVATVLTKLFHIVSPDYAYFGLKDAQQVAVVQGLVDDFNFPVKVIGCETKRESDGLAMSSRNVYLTEIERKEASHLSQSLLKAKNWLLDGDSGETEQKMIKYLEEHTSGFVEYSKILSYPELLPPSKKSKKLIIAVAVKFSKARLIDNIIIDNILTRQESGEETCSVH</sequence>
<feature type="binding site" evidence="8">
    <location>
        <position position="61"/>
    </location>
    <ligand>
        <name>beta-alanine</name>
        <dbReference type="ChEBI" id="CHEBI:57966"/>
    </ligand>
</feature>
<dbReference type="InterPro" id="IPR004821">
    <property type="entry name" value="Cyt_trans-like"/>
</dbReference>
<feature type="binding site" evidence="8">
    <location>
        <begin position="184"/>
        <end position="187"/>
    </location>
    <ligand>
        <name>ATP</name>
        <dbReference type="ChEBI" id="CHEBI:30616"/>
    </ligand>
</feature>
<evidence type="ECO:0000256" key="1">
    <source>
        <dbReference type="ARBA" id="ARBA00004990"/>
    </source>
</evidence>
<dbReference type="InterPro" id="IPR014729">
    <property type="entry name" value="Rossmann-like_a/b/a_fold"/>
</dbReference>
<keyword evidence="5 8" id="KW-0547">Nucleotide-binding</keyword>
<evidence type="ECO:0000313" key="10">
    <source>
        <dbReference type="Proteomes" id="UP000076567"/>
    </source>
</evidence>
<feature type="active site" description="Proton donor" evidence="8">
    <location>
        <position position="37"/>
    </location>
</feature>
<feature type="binding site" evidence="8">
    <location>
        <begin position="30"/>
        <end position="37"/>
    </location>
    <ligand>
        <name>ATP</name>
        <dbReference type="ChEBI" id="CHEBI:30616"/>
    </ligand>
</feature>
<evidence type="ECO:0000256" key="2">
    <source>
        <dbReference type="ARBA" id="ARBA00009256"/>
    </source>
</evidence>
<dbReference type="NCBIfam" id="TIGR00018">
    <property type="entry name" value="panC"/>
    <property type="match status" value="1"/>
</dbReference>
<dbReference type="GO" id="GO:0005524">
    <property type="term" value="F:ATP binding"/>
    <property type="evidence" value="ECO:0007669"/>
    <property type="project" value="UniProtKB-KW"/>
</dbReference>